<evidence type="ECO:0000256" key="1">
    <source>
        <dbReference type="SAM" id="MobiDB-lite"/>
    </source>
</evidence>
<proteinExistence type="predicted"/>
<dbReference type="AlphaFoldDB" id="A0A132B6K9"/>
<feature type="compositionally biased region" description="Basic and acidic residues" evidence="1">
    <location>
        <begin position="223"/>
        <end position="236"/>
    </location>
</feature>
<organism evidence="2 3">
    <name type="scientific">Mollisia scopiformis</name>
    <name type="common">Conifer needle endophyte fungus</name>
    <name type="synonym">Phialocephala scopiformis</name>
    <dbReference type="NCBI Taxonomy" id="149040"/>
    <lineage>
        <taxon>Eukaryota</taxon>
        <taxon>Fungi</taxon>
        <taxon>Dikarya</taxon>
        <taxon>Ascomycota</taxon>
        <taxon>Pezizomycotina</taxon>
        <taxon>Leotiomycetes</taxon>
        <taxon>Helotiales</taxon>
        <taxon>Mollisiaceae</taxon>
        <taxon>Mollisia</taxon>
    </lineage>
</organism>
<feature type="compositionally biased region" description="Basic and acidic residues" evidence="1">
    <location>
        <begin position="188"/>
        <end position="197"/>
    </location>
</feature>
<dbReference type="Proteomes" id="UP000070700">
    <property type="component" value="Unassembled WGS sequence"/>
</dbReference>
<keyword evidence="3" id="KW-1185">Reference proteome</keyword>
<name>A0A132B6K9_MOLSC</name>
<evidence type="ECO:0000313" key="3">
    <source>
        <dbReference type="Proteomes" id="UP000070700"/>
    </source>
</evidence>
<sequence>METLSLRQLEARLDRDIQDAGDAYGFNHAEFCSGTIKFGDQPGKTLMWFGDYKGDRFEKLDMGFRQRCILDRVTDDCEDLRKFDALHHAYNTWRDAKESPLTEKVWFGEYPLKRVIWRQKAKWEFRLEHANEENVRGMVEIKERYLRWRVLQQPRIEPTSTSRVTLNKMGRILGPIDDVPPSDDDKYDSDFVDKDSEPDPDSSFRPNSEEEDQTASSSCDKIPNIDHDLEDNHIDPHPSSSMETVPLIRDVKRRKIAIKQTQSPSASTRTALGNSSGNVRASSSKPRHSKAGPKEKGKRLAQSNTLKQICRITSSGREIHRPKGQTSIFQGADFDGPFSSSPLSVLSQASVREQPRKLESKVLSQAPNSPSSQEVLAVDIRWRARQKAL</sequence>
<feature type="compositionally biased region" description="Polar residues" evidence="1">
    <location>
        <begin position="259"/>
        <end position="284"/>
    </location>
</feature>
<feature type="region of interest" description="Disordered" evidence="1">
    <location>
        <begin position="161"/>
        <end position="246"/>
    </location>
</feature>
<protein>
    <submittedName>
        <fullName evidence="2">Uncharacterized protein</fullName>
    </submittedName>
</protein>
<dbReference type="InParanoid" id="A0A132B6K9"/>
<feature type="compositionally biased region" description="Basic residues" evidence="1">
    <location>
        <begin position="285"/>
        <end position="299"/>
    </location>
</feature>
<dbReference type="OrthoDB" id="10606210at2759"/>
<feature type="region of interest" description="Disordered" evidence="1">
    <location>
        <begin position="258"/>
        <end position="306"/>
    </location>
</feature>
<accession>A0A132B6K9</accession>
<dbReference type="RefSeq" id="XP_018062395.1">
    <property type="nucleotide sequence ID" value="XM_018218973.1"/>
</dbReference>
<dbReference type="KEGG" id="psco:LY89DRAFT_725372"/>
<evidence type="ECO:0000313" key="2">
    <source>
        <dbReference type="EMBL" id="KUJ08040.1"/>
    </source>
</evidence>
<reference evidence="2 3" key="1">
    <citation type="submission" date="2015-10" db="EMBL/GenBank/DDBJ databases">
        <title>Full genome of DAOMC 229536 Phialocephala scopiformis, a fungal endophyte of spruce producing the potent anti-insectan compound rugulosin.</title>
        <authorList>
            <consortium name="DOE Joint Genome Institute"/>
            <person name="Walker A.K."/>
            <person name="Frasz S.L."/>
            <person name="Seifert K.A."/>
            <person name="Miller J.D."/>
            <person name="Mondo S.J."/>
            <person name="Labutti K."/>
            <person name="Lipzen A."/>
            <person name="Dockter R."/>
            <person name="Kennedy M."/>
            <person name="Grigoriev I.V."/>
            <person name="Spatafora J.W."/>
        </authorList>
    </citation>
    <scope>NUCLEOTIDE SEQUENCE [LARGE SCALE GENOMIC DNA]</scope>
    <source>
        <strain evidence="2 3">CBS 120377</strain>
    </source>
</reference>
<feature type="region of interest" description="Disordered" evidence="1">
    <location>
        <begin position="315"/>
        <end position="334"/>
    </location>
</feature>
<dbReference type="EMBL" id="KQ947437">
    <property type="protein sequence ID" value="KUJ08040.1"/>
    <property type="molecule type" value="Genomic_DNA"/>
</dbReference>
<dbReference type="GeneID" id="28828699"/>
<gene>
    <name evidence="2" type="ORF">LY89DRAFT_725372</name>
</gene>